<organism evidence="2 3">
    <name type="scientific">Alternaria panax</name>
    <dbReference type="NCBI Taxonomy" id="48097"/>
    <lineage>
        <taxon>Eukaryota</taxon>
        <taxon>Fungi</taxon>
        <taxon>Dikarya</taxon>
        <taxon>Ascomycota</taxon>
        <taxon>Pezizomycotina</taxon>
        <taxon>Dothideomycetes</taxon>
        <taxon>Pleosporomycetidae</taxon>
        <taxon>Pleosporales</taxon>
        <taxon>Pleosporineae</taxon>
        <taxon>Pleosporaceae</taxon>
        <taxon>Alternaria</taxon>
        <taxon>Alternaria sect. Panax</taxon>
    </lineage>
</organism>
<dbReference type="AlphaFoldDB" id="A0AAD4IE38"/>
<accession>A0AAD4IE38</accession>
<evidence type="ECO:0000313" key="3">
    <source>
        <dbReference type="Proteomes" id="UP001199106"/>
    </source>
</evidence>
<keyword evidence="3" id="KW-1185">Reference proteome</keyword>
<dbReference type="EMBL" id="JAANER010000003">
    <property type="protein sequence ID" value="KAG9192993.1"/>
    <property type="molecule type" value="Genomic_DNA"/>
</dbReference>
<dbReference type="Proteomes" id="UP001199106">
    <property type="component" value="Unassembled WGS sequence"/>
</dbReference>
<protein>
    <submittedName>
        <fullName evidence="2">Uncharacterized protein</fullName>
    </submittedName>
</protein>
<comment type="caution">
    <text evidence="2">The sequence shown here is derived from an EMBL/GenBank/DDBJ whole genome shotgun (WGS) entry which is preliminary data.</text>
</comment>
<sequence length="284" mass="31830">MATSCLAALLVLSGDEESVDARRELLRRLSKRELHLTIREGLLRYADRSIQEALVLGMLDCIDARGVTAPVAATDPNPQDFQSAEALQPSREQDNNTLDATPEEIQRKRKAETHGNDDACSRRDTNRLVGTAMQTDFLWGDALLEKYEPGVLVVNAFGKTDWEPLSALDATWAQELLTKVVEDCHNVDMDVVESSLDCFRDDPCIRFLVNEGKGEAEDYWRVGGDWRGEACRYCTSKKSLCLKIIKDKLCVLALNEKYRQGEVFCSIASFIMAKPSRSTRFGLC</sequence>
<name>A0AAD4IE38_9PLEO</name>
<reference evidence="2" key="1">
    <citation type="submission" date="2021-07" db="EMBL/GenBank/DDBJ databases">
        <title>Genome Resource of American Ginseng Black Spot Pathogen Alternaria panax.</title>
        <authorList>
            <person name="Qiu C."/>
            <person name="Wang W."/>
            <person name="Liu Z."/>
        </authorList>
    </citation>
    <scope>NUCLEOTIDE SEQUENCE</scope>
    <source>
        <strain evidence="2">BNCC115425</strain>
    </source>
</reference>
<evidence type="ECO:0000313" key="2">
    <source>
        <dbReference type="EMBL" id="KAG9192993.1"/>
    </source>
</evidence>
<gene>
    <name evidence="2" type="ORF">G6011_11727</name>
</gene>
<feature type="compositionally biased region" description="Basic and acidic residues" evidence="1">
    <location>
        <begin position="112"/>
        <end position="122"/>
    </location>
</feature>
<feature type="region of interest" description="Disordered" evidence="1">
    <location>
        <begin position="72"/>
        <end position="122"/>
    </location>
</feature>
<proteinExistence type="predicted"/>
<evidence type="ECO:0000256" key="1">
    <source>
        <dbReference type="SAM" id="MobiDB-lite"/>
    </source>
</evidence>